<evidence type="ECO:0000313" key="1">
    <source>
        <dbReference type="EMBL" id="EID27300.1"/>
    </source>
</evidence>
<dbReference type="PATRIC" id="fig|1095736.3.peg.1676"/>
<evidence type="ECO:0000313" key="2">
    <source>
        <dbReference type="Proteomes" id="UP000005505"/>
    </source>
</evidence>
<protein>
    <submittedName>
        <fullName evidence="1">Uncharacterized protein</fullName>
    </submittedName>
</protein>
<proteinExistence type="predicted"/>
<dbReference type="Proteomes" id="UP000005505">
    <property type="component" value="Unassembled WGS sequence"/>
</dbReference>
<accession>I0SV97</accession>
<comment type="caution">
    <text evidence="1">The sequence shown here is derived from an EMBL/GenBank/DDBJ whole genome shotgun (WGS) entry which is preliminary data.</text>
</comment>
<gene>
    <name evidence="1" type="ORF">HMPREF1048_0689</name>
</gene>
<sequence length="347" mass="40611">MENNHSEVQKDKLTIDKVPVQNNNLTEALRVFHETLNHSRLIEVQNSMLQANKAAETALSSFNFSKQIAETTKPFLTEINSATSILNNQTYLKILSDTEAAFSSILLKTQIDNIARILEPIHNILDKSALNFTESLKEFLKKYHEPYSETEAEAITLNIEKLAEEGWVIYHSYSDDYRTICTIDFEVLIKEWQTLLKEDLEDKELIQELKDSTYYSEPLIDSMIESYRSQNYYAAYTLATITIDGALNRFSEQFSNKKRIPVGYRSVDLLNSQIVNKTFSDISLFHWLFRFFDDTDNFTLEELNRNMISHGRWEHPLFEKDFLKLFNVLLCILNNFEFFQDNLLEKQ</sequence>
<dbReference type="OrthoDB" id="2229298at2"/>
<reference evidence="1 2" key="1">
    <citation type="submission" date="2012-02" db="EMBL/GenBank/DDBJ databases">
        <authorList>
            <person name="Harkins D.M."/>
            <person name="Madupu R."/>
            <person name="Durkin A.S."/>
            <person name="Torralba M."/>
            <person name="Methe B."/>
            <person name="Sutton G.G."/>
            <person name="Nelson K.E."/>
        </authorList>
    </citation>
    <scope>NUCLEOTIDE SEQUENCE [LARGE SCALE GENOMIC DNA]</scope>
    <source>
        <strain evidence="1 2">SK575</strain>
    </source>
</reference>
<organism evidence="1 2">
    <name type="scientific">Streptococcus mitis SK575</name>
    <dbReference type="NCBI Taxonomy" id="1095736"/>
    <lineage>
        <taxon>Bacteria</taxon>
        <taxon>Bacillati</taxon>
        <taxon>Bacillota</taxon>
        <taxon>Bacilli</taxon>
        <taxon>Lactobacillales</taxon>
        <taxon>Streptococcaceae</taxon>
        <taxon>Streptococcus</taxon>
        <taxon>Streptococcus mitis group</taxon>
    </lineage>
</organism>
<dbReference type="RefSeq" id="WP_000429738.1">
    <property type="nucleotide sequence ID" value="NZ_AICU01000084.1"/>
</dbReference>
<dbReference type="EMBL" id="AICU01000084">
    <property type="protein sequence ID" value="EID27300.1"/>
    <property type="molecule type" value="Genomic_DNA"/>
</dbReference>
<name>I0SV97_STRMT</name>
<dbReference type="AlphaFoldDB" id="I0SV97"/>